<evidence type="ECO:0000259" key="1">
    <source>
        <dbReference type="Pfam" id="PF13456"/>
    </source>
</evidence>
<keyword evidence="2" id="KW-1185">Reference proteome</keyword>
<dbReference type="RefSeq" id="XP_056695586.1">
    <property type="nucleotide sequence ID" value="XM_056839608.1"/>
</dbReference>
<gene>
    <name evidence="3" type="primary">LOC130470047</name>
</gene>
<feature type="domain" description="RNase H type-1" evidence="1">
    <location>
        <begin position="137"/>
        <end position="258"/>
    </location>
</feature>
<reference evidence="3" key="2">
    <citation type="submission" date="2025-08" db="UniProtKB">
        <authorList>
            <consortium name="RefSeq"/>
        </authorList>
    </citation>
    <scope>IDENTIFICATION</scope>
    <source>
        <tissue evidence="3">Leaf</tissue>
    </source>
</reference>
<dbReference type="InterPro" id="IPR012337">
    <property type="entry name" value="RNaseH-like_sf"/>
</dbReference>
<dbReference type="Proteomes" id="UP000813463">
    <property type="component" value="Chromosome 3"/>
</dbReference>
<dbReference type="SUPFAM" id="SSF53098">
    <property type="entry name" value="Ribonuclease H-like"/>
    <property type="match status" value="1"/>
</dbReference>
<dbReference type="GeneID" id="130470047"/>
<dbReference type="Pfam" id="PF13456">
    <property type="entry name" value="RVT_3"/>
    <property type="match status" value="1"/>
</dbReference>
<reference evidence="2" key="1">
    <citation type="journal article" date="2021" name="Nat. Commun.">
        <title>Genomic analyses provide insights into spinach domestication and the genetic basis of agronomic traits.</title>
        <authorList>
            <person name="Cai X."/>
            <person name="Sun X."/>
            <person name="Xu C."/>
            <person name="Sun H."/>
            <person name="Wang X."/>
            <person name="Ge C."/>
            <person name="Zhang Z."/>
            <person name="Wang Q."/>
            <person name="Fei Z."/>
            <person name="Jiao C."/>
            <person name="Wang Q."/>
        </authorList>
    </citation>
    <scope>NUCLEOTIDE SEQUENCE [LARGE SCALE GENOMIC DNA]</scope>
    <source>
        <strain evidence="2">cv. Varoflay</strain>
    </source>
</reference>
<dbReference type="InterPro" id="IPR036397">
    <property type="entry name" value="RNaseH_sf"/>
</dbReference>
<name>A0ABM3RJ21_SPIOL</name>
<dbReference type="InterPro" id="IPR052929">
    <property type="entry name" value="RNase_H-like_EbsB-rel"/>
</dbReference>
<dbReference type="InterPro" id="IPR044730">
    <property type="entry name" value="RNase_H-like_dom_plant"/>
</dbReference>
<protein>
    <recommendedName>
        <fullName evidence="1">RNase H type-1 domain-containing protein</fullName>
    </recommendedName>
</protein>
<organism evidence="2 3">
    <name type="scientific">Spinacia oleracea</name>
    <name type="common">Spinach</name>
    <dbReference type="NCBI Taxonomy" id="3562"/>
    <lineage>
        <taxon>Eukaryota</taxon>
        <taxon>Viridiplantae</taxon>
        <taxon>Streptophyta</taxon>
        <taxon>Embryophyta</taxon>
        <taxon>Tracheophyta</taxon>
        <taxon>Spermatophyta</taxon>
        <taxon>Magnoliopsida</taxon>
        <taxon>eudicotyledons</taxon>
        <taxon>Gunneridae</taxon>
        <taxon>Pentapetalae</taxon>
        <taxon>Caryophyllales</taxon>
        <taxon>Chenopodiaceae</taxon>
        <taxon>Chenopodioideae</taxon>
        <taxon>Anserineae</taxon>
        <taxon>Spinacia</taxon>
    </lineage>
</organism>
<dbReference type="CDD" id="cd06222">
    <property type="entry name" value="RNase_H_like"/>
    <property type="match status" value="1"/>
</dbReference>
<dbReference type="PANTHER" id="PTHR47074:SF11">
    <property type="entry name" value="REVERSE TRANSCRIPTASE-LIKE PROTEIN"/>
    <property type="match status" value="1"/>
</dbReference>
<dbReference type="PANTHER" id="PTHR47074">
    <property type="entry name" value="BNAC02G40300D PROTEIN"/>
    <property type="match status" value="1"/>
</dbReference>
<sequence length="269" mass="30783">MQHVFRLCSVAKLAWNLCTLKIQPENDVHIVLNKWVQQHILLFYREDGKQSNKLAIFIAMLWSIWTTRNARVFRESGSHASMILQQAKLGMQQLEIFKKGNPRKGEENTNEHQNPPGFWLVQLGISKTDFANFVLQVDGSWDKNTTKAGYGWAFRKEDNMTYEKGGGTHGSAKSALQAEAQACLHGLQWAKLRHIANILILTECTTLVNSLQSKTSHDIHIHWTLEEIKRIAQRFNVCTIMKTNRLDVKEAHDITNSCRREGLSFSNTP</sequence>
<dbReference type="Gene3D" id="3.30.420.10">
    <property type="entry name" value="Ribonuclease H-like superfamily/Ribonuclease H"/>
    <property type="match status" value="1"/>
</dbReference>
<evidence type="ECO:0000313" key="2">
    <source>
        <dbReference type="Proteomes" id="UP000813463"/>
    </source>
</evidence>
<dbReference type="InterPro" id="IPR002156">
    <property type="entry name" value="RNaseH_domain"/>
</dbReference>
<accession>A0ABM3RJ21</accession>
<evidence type="ECO:0000313" key="3">
    <source>
        <dbReference type="RefSeq" id="XP_056695586.1"/>
    </source>
</evidence>
<proteinExistence type="predicted"/>